<organism evidence="2 3">
    <name type="scientific">Aureobasidium pullulans</name>
    <name type="common">Black yeast</name>
    <name type="synonym">Pullularia pullulans</name>
    <dbReference type="NCBI Taxonomy" id="5580"/>
    <lineage>
        <taxon>Eukaryota</taxon>
        <taxon>Fungi</taxon>
        <taxon>Dikarya</taxon>
        <taxon>Ascomycota</taxon>
        <taxon>Pezizomycotina</taxon>
        <taxon>Dothideomycetes</taxon>
        <taxon>Dothideomycetidae</taxon>
        <taxon>Dothideales</taxon>
        <taxon>Saccotheciaceae</taxon>
        <taxon>Aureobasidium</taxon>
    </lineage>
</organism>
<dbReference type="Proteomes" id="UP000306584">
    <property type="component" value="Unassembled WGS sequence"/>
</dbReference>
<name>A0A4S9KPV7_AURPU</name>
<reference evidence="2 3" key="1">
    <citation type="submission" date="2018-10" db="EMBL/GenBank/DDBJ databases">
        <title>Fifty Aureobasidium pullulans genomes reveal a recombining polyextremotolerant generalist.</title>
        <authorList>
            <person name="Gostincar C."/>
            <person name="Turk M."/>
            <person name="Zajc J."/>
            <person name="Gunde-Cimerman N."/>
        </authorList>
    </citation>
    <scope>NUCLEOTIDE SEQUENCE [LARGE SCALE GENOMIC DNA]</scope>
    <source>
        <strain evidence="2 3">EXF-6604</strain>
    </source>
</reference>
<evidence type="ECO:0000256" key="1">
    <source>
        <dbReference type="SAM" id="Phobius"/>
    </source>
</evidence>
<proteinExistence type="predicted"/>
<dbReference type="EMBL" id="QZBD01000348">
    <property type="protein sequence ID" value="THY18326.1"/>
    <property type="molecule type" value="Genomic_DNA"/>
</dbReference>
<accession>A0A4S9KPV7</accession>
<keyword evidence="1" id="KW-0472">Membrane</keyword>
<protein>
    <submittedName>
        <fullName evidence="2">Uncharacterized protein</fullName>
    </submittedName>
</protein>
<sequence length="282" mass="30717">MAPTLQPPPTSFSLNSEHIAKTHRTLGLRCHDRYFRDAMVCDETGTKLYDFSAKDLGSSWSLRRSLVDANSGAHLLDLRHTNWSVNKWIIENTAAKEVCKIKDVTSSRKGGFTAVDVHKKPTNPKSGAVESIPAYRAAERCPGTKALVHKVMDTEPGATEKACSNPEISSGQSFEILHAKSNGDRPVAAISPAVDHDECDPDVCDQASVTAPADCETTGGDVASCLWFVLNISDVFSRLSLALSLLILAGVLCFRFFHSDSITAVPTLDRLGRLLERYCPRS</sequence>
<keyword evidence="1" id="KW-1133">Transmembrane helix</keyword>
<dbReference type="AlphaFoldDB" id="A0A4S9KPV7"/>
<keyword evidence="1" id="KW-0812">Transmembrane</keyword>
<comment type="caution">
    <text evidence="2">The sequence shown here is derived from an EMBL/GenBank/DDBJ whole genome shotgun (WGS) entry which is preliminary data.</text>
</comment>
<evidence type="ECO:0000313" key="3">
    <source>
        <dbReference type="Proteomes" id="UP000306584"/>
    </source>
</evidence>
<feature type="transmembrane region" description="Helical" evidence="1">
    <location>
        <begin position="235"/>
        <end position="257"/>
    </location>
</feature>
<gene>
    <name evidence="2" type="ORF">D6D01_07296</name>
</gene>
<evidence type="ECO:0000313" key="2">
    <source>
        <dbReference type="EMBL" id="THY18326.1"/>
    </source>
</evidence>